<organism evidence="1 2">
    <name type="scientific">Trichonephila clavipes</name>
    <name type="common">Golden silk orbweaver</name>
    <name type="synonym">Nephila clavipes</name>
    <dbReference type="NCBI Taxonomy" id="2585209"/>
    <lineage>
        <taxon>Eukaryota</taxon>
        <taxon>Metazoa</taxon>
        <taxon>Ecdysozoa</taxon>
        <taxon>Arthropoda</taxon>
        <taxon>Chelicerata</taxon>
        <taxon>Arachnida</taxon>
        <taxon>Araneae</taxon>
        <taxon>Araneomorphae</taxon>
        <taxon>Entelegynae</taxon>
        <taxon>Araneoidea</taxon>
        <taxon>Nephilidae</taxon>
        <taxon>Trichonephila</taxon>
    </lineage>
</organism>
<reference evidence="1" key="1">
    <citation type="submission" date="2020-08" db="EMBL/GenBank/DDBJ databases">
        <title>Multicomponent nature underlies the extraordinary mechanical properties of spider dragline silk.</title>
        <authorList>
            <person name="Kono N."/>
            <person name="Nakamura H."/>
            <person name="Mori M."/>
            <person name="Yoshida Y."/>
            <person name="Ohtoshi R."/>
            <person name="Malay A.D."/>
            <person name="Moran D.A.P."/>
            <person name="Tomita M."/>
            <person name="Numata K."/>
            <person name="Arakawa K."/>
        </authorList>
    </citation>
    <scope>NUCLEOTIDE SEQUENCE</scope>
</reference>
<sequence length="117" mass="12874">MWPCIVIHTNEVWANGTSEQTHMGKKYLLTIANPGYRPSIENVELSSPVQHNASPEKNSRTTVMVSFLDVTGIKACPDLFPNQNALRIASGTEPTLIRKEDTTPLISCPVFVLSPPL</sequence>
<protein>
    <submittedName>
        <fullName evidence="1">Uncharacterized protein</fullName>
    </submittedName>
</protein>
<keyword evidence="2" id="KW-1185">Reference proteome</keyword>
<name>A0A8X6RKV5_TRICX</name>
<comment type="caution">
    <text evidence="1">The sequence shown here is derived from an EMBL/GenBank/DDBJ whole genome shotgun (WGS) entry which is preliminary data.</text>
</comment>
<dbReference type="AlphaFoldDB" id="A0A8X6RKV5"/>
<proteinExistence type="predicted"/>
<gene>
    <name evidence="1" type="primary">X975_01358</name>
    <name evidence="1" type="ORF">TNCV_4294861</name>
</gene>
<evidence type="ECO:0000313" key="1">
    <source>
        <dbReference type="EMBL" id="GFX94444.1"/>
    </source>
</evidence>
<dbReference type="EMBL" id="BMAU01021177">
    <property type="protein sequence ID" value="GFX94444.1"/>
    <property type="molecule type" value="Genomic_DNA"/>
</dbReference>
<accession>A0A8X6RKV5</accession>
<dbReference type="Proteomes" id="UP000887159">
    <property type="component" value="Unassembled WGS sequence"/>
</dbReference>
<evidence type="ECO:0000313" key="2">
    <source>
        <dbReference type="Proteomes" id="UP000887159"/>
    </source>
</evidence>